<accession>A0ABV3ZJB8</accession>
<organism evidence="2 3">
    <name type="scientific">Danxiaibacter flavus</name>
    <dbReference type="NCBI Taxonomy" id="3049108"/>
    <lineage>
        <taxon>Bacteria</taxon>
        <taxon>Pseudomonadati</taxon>
        <taxon>Bacteroidota</taxon>
        <taxon>Chitinophagia</taxon>
        <taxon>Chitinophagales</taxon>
        <taxon>Chitinophagaceae</taxon>
        <taxon>Danxiaibacter</taxon>
    </lineage>
</organism>
<evidence type="ECO:0008006" key="4">
    <source>
        <dbReference type="Google" id="ProtNLM"/>
    </source>
</evidence>
<protein>
    <recommendedName>
        <fullName evidence="4">CBM11 domain-containing protein</fullName>
    </recommendedName>
</protein>
<dbReference type="RefSeq" id="WP_369331387.1">
    <property type="nucleotide sequence ID" value="NZ_JAULBC010000007.1"/>
</dbReference>
<dbReference type="Proteomes" id="UP001560573">
    <property type="component" value="Unassembled WGS sequence"/>
</dbReference>
<evidence type="ECO:0000313" key="2">
    <source>
        <dbReference type="EMBL" id="MEX6689981.1"/>
    </source>
</evidence>
<feature type="compositionally biased region" description="Pro residues" evidence="1">
    <location>
        <begin position="37"/>
        <end position="47"/>
    </location>
</feature>
<proteinExistence type="predicted"/>
<keyword evidence="3" id="KW-1185">Reference proteome</keyword>
<evidence type="ECO:0000313" key="3">
    <source>
        <dbReference type="Proteomes" id="UP001560573"/>
    </source>
</evidence>
<feature type="region of interest" description="Disordered" evidence="1">
    <location>
        <begin position="28"/>
        <end position="48"/>
    </location>
</feature>
<evidence type="ECO:0000256" key="1">
    <source>
        <dbReference type="SAM" id="MobiDB-lite"/>
    </source>
</evidence>
<comment type="caution">
    <text evidence="2">The sequence shown here is derived from an EMBL/GenBank/DDBJ whole genome shotgun (WGS) entry which is preliminary data.</text>
</comment>
<dbReference type="EMBL" id="JAULBC010000007">
    <property type="protein sequence ID" value="MEX6689981.1"/>
    <property type="molecule type" value="Genomic_DNA"/>
</dbReference>
<name>A0ABV3ZJB8_9BACT</name>
<reference evidence="2 3" key="1">
    <citation type="submission" date="2023-07" db="EMBL/GenBank/DDBJ databases">
        <authorList>
            <person name="Lian W.-H."/>
        </authorList>
    </citation>
    <scope>NUCLEOTIDE SEQUENCE [LARGE SCALE GENOMIC DNA]</scope>
    <source>
        <strain evidence="2 3">SYSU DXS3180</strain>
    </source>
</reference>
<sequence length="550" mass="59852">MKLSKLILITSLLAVGIFIAHGCKKESYTSRDTSGLKPPPVEPPPPVDSSLVTFDAADDKAGWETVGDPVVVSAGQKEGNGYIQGSITAGNDFLQFIKTRTPALDAKLTKDNGQLMFWLNIPDVSKLKKDGQIQISSSGQPDSKRYGWPLADLIPALRNGWNQIILNFNEANEAGDGGADMSSLNYFKIFFWTTDKATANFTCGIDGIQLRKRPAGEQTGVGIDNCDDATGWETVGTPVIVTSGQKEGAGYLQGTIKSGGDFLQFIKTLPANLNTKATLLTGQLQFWFYVQDVSVLKADGQIQFSSSKDPDKNRIGWALAPIIPTLRNGWNLLKLNFADGGITGDGGPDLTAMNYFKIFFWTKDKAAADYNFGLDDIKVVLVPPPAPVVVDACDDATGWETVGTPVIVTQDQKEGAGYLQGTIKAGGDFLQFIKTLPDNIDTKVTIDNGQLQFWFYVPDPAILKLDGQIQFSSSKDPDKKRVGWPLAKVIPNLKKGWNLVSLNMWEGEQTGDGGPDLTAMNYFKIFFWPTDKPTADVNFGLDGIIVQRGR</sequence>
<gene>
    <name evidence="2" type="ORF">QTN47_20905</name>
</gene>